<dbReference type="EMBL" id="BGPR01000877">
    <property type="protein sequence ID" value="GBM38787.1"/>
    <property type="molecule type" value="Genomic_DNA"/>
</dbReference>
<evidence type="ECO:0000313" key="1">
    <source>
        <dbReference type="EMBL" id="GBM38787.1"/>
    </source>
</evidence>
<evidence type="ECO:0000313" key="2">
    <source>
        <dbReference type="Proteomes" id="UP000499080"/>
    </source>
</evidence>
<reference evidence="1 2" key="1">
    <citation type="journal article" date="2019" name="Sci. Rep.">
        <title>Orb-weaving spider Araneus ventricosus genome elucidates the spidroin gene catalogue.</title>
        <authorList>
            <person name="Kono N."/>
            <person name="Nakamura H."/>
            <person name="Ohtoshi R."/>
            <person name="Moran D.A.P."/>
            <person name="Shinohara A."/>
            <person name="Yoshida Y."/>
            <person name="Fujiwara M."/>
            <person name="Mori M."/>
            <person name="Tomita M."/>
            <person name="Arakawa K."/>
        </authorList>
    </citation>
    <scope>NUCLEOTIDE SEQUENCE [LARGE SCALE GENOMIC DNA]</scope>
</reference>
<accession>A0A4Y2FCV1</accession>
<sequence length="116" mass="13068">MPRTYQGKTNRQSWSQENMEGEVLSGRMVLCPPNCKMKLSWLLGTEEQGGVLSGRMGYMLSAKSFHVSQSTLENRVIKARAYQLTCEKAAIKGGMSSIILVFSEQQEKDYQSIYCC</sequence>
<organism evidence="1 2">
    <name type="scientific">Araneus ventricosus</name>
    <name type="common">Orbweaver spider</name>
    <name type="synonym">Epeira ventricosa</name>
    <dbReference type="NCBI Taxonomy" id="182803"/>
    <lineage>
        <taxon>Eukaryota</taxon>
        <taxon>Metazoa</taxon>
        <taxon>Ecdysozoa</taxon>
        <taxon>Arthropoda</taxon>
        <taxon>Chelicerata</taxon>
        <taxon>Arachnida</taxon>
        <taxon>Araneae</taxon>
        <taxon>Araneomorphae</taxon>
        <taxon>Entelegynae</taxon>
        <taxon>Araneoidea</taxon>
        <taxon>Araneidae</taxon>
        <taxon>Araneus</taxon>
    </lineage>
</organism>
<keyword evidence="2" id="KW-1185">Reference proteome</keyword>
<dbReference type="AlphaFoldDB" id="A0A4Y2FCV1"/>
<name>A0A4Y2FCV1_ARAVE</name>
<comment type="caution">
    <text evidence="1">The sequence shown here is derived from an EMBL/GenBank/DDBJ whole genome shotgun (WGS) entry which is preliminary data.</text>
</comment>
<dbReference type="Proteomes" id="UP000499080">
    <property type="component" value="Unassembled WGS sequence"/>
</dbReference>
<gene>
    <name evidence="1" type="ORF">AVEN_210522_1</name>
</gene>
<protein>
    <recommendedName>
        <fullName evidence="3">HTH psq-type domain-containing protein</fullName>
    </recommendedName>
</protein>
<evidence type="ECO:0008006" key="3">
    <source>
        <dbReference type="Google" id="ProtNLM"/>
    </source>
</evidence>
<proteinExistence type="predicted"/>